<dbReference type="AlphaFoldDB" id="A0A9D5U9K2"/>
<evidence type="ECO:0000313" key="2">
    <source>
        <dbReference type="Proteomes" id="UP000822993"/>
    </source>
</evidence>
<reference evidence="1 2" key="1">
    <citation type="submission" date="2020-08" db="EMBL/GenBank/DDBJ databases">
        <title>A Genomic Blueprint of the Chicken Gut Microbiome.</title>
        <authorList>
            <person name="Gilroy R."/>
            <person name="Ravi A."/>
            <person name="Getino M."/>
            <person name="Pursley I."/>
            <person name="Horton D.L."/>
            <person name="Alikhan N.-F."/>
            <person name="Baker D."/>
            <person name="Gharbi K."/>
            <person name="Hall N."/>
            <person name="Watson M."/>
            <person name="Adriaenssens E.M."/>
            <person name="Foster-Nyarko E."/>
            <person name="Jarju S."/>
            <person name="Secka A."/>
            <person name="Antonio M."/>
            <person name="Oren A."/>
            <person name="Chaudhuri R."/>
            <person name="La Ragione R.M."/>
            <person name="Hildebrand F."/>
            <person name="Pallen M.J."/>
        </authorList>
    </citation>
    <scope>NUCLEOTIDE SEQUENCE [LARGE SCALE GENOMIC DNA]</scope>
    <source>
        <strain evidence="1 2">Sa1BUA8</strain>
    </source>
</reference>
<accession>A0A9D5U9K2</accession>
<dbReference type="EMBL" id="JACSPN010000015">
    <property type="protein sequence ID" value="MBE7701043.1"/>
    <property type="molecule type" value="Genomic_DNA"/>
</dbReference>
<gene>
    <name evidence="1" type="ORF">H9623_12105</name>
</gene>
<name>A0A9D5U9K2_9CELL</name>
<proteinExistence type="predicted"/>
<protein>
    <submittedName>
        <fullName evidence="1">Uncharacterized protein</fullName>
    </submittedName>
</protein>
<sequence>MTGGLDTRLLAIYLNDHVAGATVGVQRVRRMATVYDGTVVGATVTPLVAQLQEERDWLIACLQRLEIPVRTYKVLGASVAERVGRLKLNGRVRSTSPLSALLEVELLRGAITGKASGWQTLRALGPQLGFSPERLTELDGLVERAFQQFTTLSELLDVLHGGVFRRRGARPTGPRED</sequence>
<keyword evidence="2" id="KW-1185">Reference proteome</keyword>
<evidence type="ECO:0000313" key="1">
    <source>
        <dbReference type="EMBL" id="MBE7701043.1"/>
    </source>
</evidence>
<dbReference type="Proteomes" id="UP000822993">
    <property type="component" value="Unassembled WGS sequence"/>
</dbReference>
<comment type="caution">
    <text evidence="1">The sequence shown here is derived from an EMBL/GenBank/DDBJ whole genome shotgun (WGS) entry which is preliminary data.</text>
</comment>
<organism evidence="1 2">
    <name type="scientific">Oerskovia douganii</name>
    <dbReference type="NCBI Taxonomy" id="2762210"/>
    <lineage>
        <taxon>Bacteria</taxon>
        <taxon>Bacillati</taxon>
        <taxon>Actinomycetota</taxon>
        <taxon>Actinomycetes</taxon>
        <taxon>Micrococcales</taxon>
        <taxon>Cellulomonadaceae</taxon>
        <taxon>Oerskovia</taxon>
    </lineage>
</organism>
<dbReference type="RefSeq" id="WP_193720302.1">
    <property type="nucleotide sequence ID" value="NZ_JACSPN010000015.1"/>
</dbReference>